<dbReference type="RefSeq" id="XP_056079340.1">
    <property type="nucleotide sequence ID" value="XM_056225531.1"/>
</dbReference>
<reference evidence="1" key="1">
    <citation type="submission" date="2022-10" db="EMBL/GenBank/DDBJ databases">
        <authorList>
            <person name="Byrne P K."/>
        </authorList>
    </citation>
    <scope>NUCLEOTIDE SEQUENCE</scope>
    <source>
        <strain evidence="1">IFO1815</strain>
    </source>
</reference>
<evidence type="ECO:0000313" key="2">
    <source>
        <dbReference type="Proteomes" id="UP001161438"/>
    </source>
</evidence>
<dbReference type="AlphaFoldDB" id="A0AA35IU67"/>
<sequence length="352" mass="41471">MSQDKRLAGIILQSGGSSSESLTDFQDLKIQNLQERLDYLPLEEFMSDVCPPMFREHRNYAFLLYCLNQVNLVTDLPDSVKCHYPLQIFKDCQLSSMVQKEFVHYFQFVRNKVRDDRSDSDTTLVNVTNVLDSCHNNQMLRMSIIPRICSFDKPNSKTYKLVLEYLNRFETVLTKFRPGKDFSKIYANWLKLIESFNELVFHDMLVKWKQWLELTQPNTTVHLNISDVLRELVTKLTQKYFTFQHSHSSSIDEFTTILLDRNSLSLLDLFNETQKYKLNFGLWLDCQNGILIFTNGILRMPDKSKSEQQKSFVRPAHILILEDHPSDEIVKKLMFFIFSAIMQCFTDEILEY</sequence>
<proteinExistence type="predicted"/>
<protein>
    <submittedName>
        <fullName evidence="1">Uncharacterized protein</fullName>
    </submittedName>
</protein>
<keyword evidence="2" id="KW-1185">Reference proteome</keyword>
<organism evidence="1 2">
    <name type="scientific">Saccharomyces mikatae IFO 1815</name>
    <dbReference type="NCBI Taxonomy" id="226126"/>
    <lineage>
        <taxon>Eukaryota</taxon>
        <taxon>Fungi</taxon>
        <taxon>Dikarya</taxon>
        <taxon>Ascomycota</taxon>
        <taxon>Saccharomycotina</taxon>
        <taxon>Saccharomycetes</taxon>
        <taxon>Saccharomycetales</taxon>
        <taxon>Saccharomycetaceae</taxon>
        <taxon>Saccharomyces</taxon>
    </lineage>
</organism>
<accession>A0AA35IU67</accession>
<dbReference type="GeneID" id="80921128"/>
<gene>
    <name evidence="1" type="primary">SMKI15G0580</name>
    <name evidence="1" type="ORF">SMKI_15G0580</name>
</gene>
<dbReference type="EMBL" id="OX365771">
    <property type="protein sequence ID" value="CAI4036220.1"/>
    <property type="molecule type" value="Genomic_DNA"/>
</dbReference>
<evidence type="ECO:0000313" key="1">
    <source>
        <dbReference type="EMBL" id="CAI4036220.1"/>
    </source>
</evidence>
<name>A0AA35IU67_SACMI</name>
<dbReference type="Proteomes" id="UP001161438">
    <property type="component" value="Chromosome 15"/>
</dbReference>